<keyword evidence="2" id="KW-1185">Reference proteome</keyword>
<proteinExistence type="predicted"/>
<reference evidence="1 2" key="1">
    <citation type="submission" date="2014-04" db="EMBL/GenBank/DDBJ databases">
        <authorList>
            <consortium name="DOE Joint Genome Institute"/>
            <person name="Kuo A."/>
            <person name="Kohler A."/>
            <person name="Nagy L.G."/>
            <person name="Floudas D."/>
            <person name="Copeland A."/>
            <person name="Barry K.W."/>
            <person name="Cichocki N."/>
            <person name="Veneault-Fourrey C."/>
            <person name="LaButti K."/>
            <person name="Lindquist E.A."/>
            <person name="Lipzen A."/>
            <person name="Lundell T."/>
            <person name="Morin E."/>
            <person name="Murat C."/>
            <person name="Sun H."/>
            <person name="Tunlid A."/>
            <person name="Henrissat B."/>
            <person name="Grigoriev I.V."/>
            <person name="Hibbett D.S."/>
            <person name="Martin F."/>
            <person name="Nordberg H.P."/>
            <person name="Cantor M.N."/>
            <person name="Hua S.X."/>
        </authorList>
    </citation>
    <scope>NUCLEOTIDE SEQUENCE [LARGE SCALE GENOMIC DNA]</scope>
    <source>
        <strain evidence="1 2">Foug A</strain>
    </source>
</reference>
<gene>
    <name evidence="1" type="ORF">SCLCIDRAFT_1068940</name>
</gene>
<reference evidence="2" key="2">
    <citation type="submission" date="2015-01" db="EMBL/GenBank/DDBJ databases">
        <title>Evolutionary Origins and Diversification of the Mycorrhizal Mutualists.</title>
        <authorList>
            <consortium name="DOE Joint Genome Institute"/>
            <consortium name="Mycorrhizal Genomics Consortium"/>
            <person name="Kohler A."/>
            <person name="Kuo A."/>
            <person name="Nagy L.G."/>
            <person name="Floudas D."/>
            <person name="Copeland A."/>
            <person name="Barry K.W."/>
            <person name="Cichocki N."/>
            <person name="Veneault-Fourrey C."/>
            <person name="LaButti K."/>
            <person name="Lindquist E.A."/>
            <person name="Lipzen A."/>
            <person name="Lundell T."/>
            <person name="Morin E."/>
            <person name="Murat C."/>
            <person name="Riley R."/>
            <person name="Ohm R."/>
            <person name="Sun H."/>
            <person name="Tunlid A."/>
            <person name="Henrissat B."/>
            <person name="Grigoriev I.V."/>
            <person name="Hibbett D.S."/>
            <person name="Martin F."/>
        </authorList>
    </citation>
    <scope>NUCLEOTIDE SEQUENCE [LARGE SCALE GENOMIC DNA]</scope>
    <source>
        <strain evidence="2">Foug A</strain>
    </source>
</reference>
<dbReference type="HOGENOM" id="CLU_3070064_0_0_1"/>
<organism evidence="1 2">
    <name type="scientific">Scleroderma citrinum Foug A</name>
    <dbReference type="NCBI Taxonomy" id="1036808"/>
    <lineage>
        <taxon>Eukaryota</taxon>
        <taxon>Fungi</taxon>
        <taxon>Dikarya</taxon>
        <taxon>Basidiomycota</taxon>
        <taxon>Agaricomycotina</taxon>
        <taxon>Agaricomycetes</taxon>
        <taxon>Agaricomycetidae</taxon>
        <taxon>Boletales</taxon>
        <taxon>Sclerodermatineae</taxon>
        <taxon>Sclerodermataceae</taxon>
        <taxon>Scleroderma</taxon>
    </lineage>
</organism>
<evidence type="ECO:0000313" key="1">
    <source>
        <dbReference type="EMBL" id="KIM67765.1"/>
    </source>
</evidence>
<protein>
    <submittedName>
        <fullName evidence="1">Uncharacterized protein</fullName>
    </submittedName>
</protein>
<evidence type="ECO:0000313" key="2">
    <source>
        <dbReference type="Proteomes" id="UP000053989"/>
    </source>
</evidence>
<sequence>MCVIFILDPDVILIPFPCHTPIFVISKMSAYSFVCTHTHTHLLAPFIFFEHLE</sequence>
<name>A0A0C3E4P2_9AGAM</name>
<dbReference type="InParanoid" id="A0A0C3E4P2"/>
<dbReference type="AlphaFoldDB" id="A0A0C3E4P2"/>
<dbReference type="Proteomes" id="UP000053989">
    <property type="component" value="Unassembled WGS sequence"/>
</dbReference>
<dbReference type="EMBL" id="KN822011">
    <property type="protein sequence ID" value="KIM67765.1"/>
    <property type="molecule type" value="Genomic_DNA"/>
</dbReference>
<accession>A0A0C3E4P2</accession>